<dbReference type="AlphaFoldDB" id="A0A914LRG6"/>
<reference evidence="2" key="1">
    <citation type="submission" date="2022-11" db="UniProtKB">
        <authorList>
            <consortium name="WormBaseParasite"/>
        </authorList>
    </citation>
    <scope>IDENTIFICATION</scope>
</reference>
<evidence type="ECO:0000313" key="2">
    <source>
        <dbReference type="WBParaSite" id="Minc3s00792g17418"/>
    </source>
</evidence>
<sequence length="77" mass="8957">MIIYNLSRIAKENFFKLASRKCLVVFPPHALLVHELADAEYVHCRVHEKQKTKNTLLKKKKLKDQIHPSSVKGSPQY</sequence>
<proteinExistence type="predicted"/>
<evidence type="ECO:0000313" key="1">
    <source>
        <dbReference type="Proteomes" id="UP000887563"/>
    </source>
</evidence>
<dbReference type="WBParaSite" id="Minc3s00792g17418">
    <property type="protein sequence ID" value="Minc3s00792g17418"/>
    <property type="gene ID" value="Minc3s00792g17418"/>
</dbReference>
<name>A0A914LRG6_MELIC</name>
<protein>
    <submittedName>
        <fullName evidence="2">Uncharacterized protein</fullName>
    </submittedName>
</protein>
<dbReference type="Proteomes" id="UP000887563">
    <property type="component" value="Unplaced"/>
</dbReference>
<accession>A0A914LRG6</accession>
<organism evidence="1 2">
    <name type="scientific">Meloidogyne incognita</name>
    <name type="common">Southern root-knot nematode worm</name>
    <name type="synonym">Oxyuris incognita</name>
    <dbReference type="NCBI Taxonomy" id="6306"/>
    <lineage>
        <taxon>Eukaryota</taxon>
        <taxon>Metazoa</taxon>
        <taxon>Ecdysozoa</taxon>
        <taxon>Nematoda</taxon>
        <taxon>Chromadorea</taxon>
        <taxon>Rhabditida</taxon>
        <taxon>Tylenchina</taxon>
        <taxon>Tylenchomorpha</taxon>
        <taxon>Tylenchoidea</taxon>
        <taxon>Meloidogynidae</taxon>
        <taxon>Meloidogyninae</taxon>
        <taxon>Meloidogyne</taxon>
        <taxon>Meloidogyne incognita group</taxon>
    </lineage>
</organism>
<keyword evidence="1" id="KW-1185">Reference proteome</keyword>